<protein>
    <submittedName>
        <fullName evidence="1">Uncharacterized protein</fullName>
    </submittedName>
</protein>
<evidence type="ECO:0000313" key="1">
    <source>
        <dbReference type="EMBL" id="PRQ58476.1"/>
    </source>
</evidence>
<organism evidence="1 2">
    <name type="scientific">Rosa chinensis</name>
    <name type="common">China rose</name>
    <dbReference type="NCBI Taxonomy" id="74649"/>
    <lineage>
        <taxon>Eukaryota</taxon>
        <taxon>Viridiplantae</taxon>
        <taxon>Streptophyta</taxon>
        <taxon>Embryophyta</taxon>
        <taxon>Tracheophyta</taxon>
        <taxon>Spermatophyta</taxon>
        <taxon>Magnoliopsida</taxon>
        <taxon>eudicotyledons</taxon>
        <taxon>Gunneridae</taxon>
        <taxon>Pentapetalae</taxon>
        <taxon>rosids</taxon>
        <taxon>fabids</taxon>
        <taxon>Rosales</taxon>
        <taxon>Rosaceae</taxon>
        <taxon>Rosoideae</taxon>
        <taxon>Rosoideae incertae sedis</taxon>
        <taxon>Rosa</taxon>
    </lineage>
</organism>
<evidence type="ECO:0000313" key="2">
    <source>
        <dbReference type="Proteomes" id="UP000238479"/>
    </source>
</evidence>
<proteinExistence type="predicted"/>
<comment type="caution">
    <text evidence="1">The sequence shown here is derived from an EMBL/GenBank/DDBJ whole genome shotgun (WGS) entry which is preliminary data.</text>
</comment>
<dbReference type="EMBL" id="PDCK01000039">
    <property type="protein sequence ID" value="PRQ58476.1"/>
    <property type="molecule type" value="Genomic_DNA"/>
</dbReference>
<keyword evidence="2" id="KW-1185">Reference proteome</keyword>
<dbReference type="AlphaFoldDB" id="A0A2P6SIK1"/>
<sequence length="52" mass="5880">MAKSMLQVVLVPVTIGLALNTYCKYLDYSLQHMTFQRSQGQQTCKELGEILS</sequence>
<dbReference type="Proteomes" id="UP000238479">
    <property type="component" value="Chromosome 1"/>
</dbReference>
<accession>A0A2P6SIK1</accession>
<name>A0A2P6SIK1_ROSCH</name>
<gene>
    <name evidence="1" type="ORF">RchiOBHm_Chr1g0359731</name>
</gene>
<reference evidence="1 2" key="1">
    <citation type="journal article" date="2018" name="Nat. Genet.">
        <title>The Rosa genome provides new insights in the design of modern roses.</title>
        <authorList>
            <person name="Bendahmane M."/>
        </authorList>
    </citation>
    <scope>NUCLEOTIDE SEQUENCE [LARGE SCALE GENOMIC DNA]</scope>
    <source>
        <strain evidence="2">cv. Old Blush</strain>
    </source>
</reference>
<dbReference type="Gramene" id="PRQ58476">
    <property type="protein sequence ID" value="PRQ58476"/>
    <property type="gene ID" value="RchiOBHm_Chr1g0359731"/>
</dbReference>